<dbReference type="Pfam" id="PF01697">
    <property type="entry name" value="Glyco_transf_92"/>
    <property type="match status" value="1"/>
</dbReference>
<gene>
    <name evidence="9" type="ORF">PHYEVI_LOCUS11382</name>
</gene>
<keyword evidence="3 8" id="KW-0328">Glycosyltransferase</keyword>
<evidence type="ECO:0000313" key="9">
    <source>
        <dbReference type="EMBL" id="CAH1188305.1"/>
    </source>
</evidence>
<comment type="similarity">
    <text evidence="2 8">Belongs to the glycosyltransferase 92 family.</text>
</comment>
<evidence type="ECO:0000256" key="4">
    <source>
        <dbReference type="ARBA" id="ARBA00022679"/>
    </source>
</evidence>
<feature type="transmembrane region" description="Helical" evidence="8">
    <location>
        <begin position="26"/>
        <end position="49"/>
    </location>
</feature>
<evidence type="ECO:0000256" key="7">
    <source>
        <dbReference type="ARBA" id="ARBA00023136"/>
    </source>
</evidence>
<evidence type="ECO:0000256" key="1">
    <source>
        <dbReference type="ARBA" id="ARBA00004167"/>
    </source>
</evidence>
<dbReference type="EMBL" id="OU900102">
    <property type="protein sequence ID" value="CAH1188305.1"/>
    <property type="molecule type" value="Genomic_DNA"/>
</dbReference>
<keyword evidence="10" id="KW-1185">Reference proteome</keyword>
<evidence type="ECO:0000313" key="10">
    <source>
        <dbReference type="Proteomes" id="UP001153712"/>
    </source>
</evidence>
<dbReference type="GO" id="GO:0005737">
    <property type="term" value="C:cytoplasm"/>
    <property type="evidence" value="ECO:0007669"/>
    <property type="project" value="TreeGrafter"/>
</dbReference>
<dbReference type="PANTHER" id="PTHR21461:SF40">
    <property type="entry name" value="GLYCOSYLTRANSFERASE FAMILY 92 PROTEIN"/>
    <property type="match status" value="1"/>
</dbReference>
<reference evidence="9" key="1">
    <citation type="submission" date="2022-01" db="EMBL/GenBank/DDBJ databases">
        <authorList>
            <person name="King R."/>
        </authorList>
    </citation>
    <scope>NUCLEOTIDE SEQUENCE</scope>
</reference>
<evidence type="ECO:0000256" key="6">
    <source>
        <dbReference type="ARBA" id="ARBA00022989"/>
    </source>
</evidence>
<dbReference type="PANTHER" id="PTHR21461">
    <property type="entry name" value="GLYCOSYLTRANSFERASE FAMILY 92 PROTEIN"/>
    <property type="match status" value="1"/>
</dbReference>
<comment type="subcellular location">
    <subcellularLocation>
        <location evidence="1">Membrane</location>
        <topology evidence="1">Single-pass membrane protein</topology>
    </subcellularLocation>
</comment>
<evidence type="ECO:0000256" key="2">
    <source>
        <dbReference type="ARBA" id="ARBA00007647"/>
    </source>
</evidence>
<proteinExistence type="inferred from homology"/>
<dbReference type="AlphaFoldDB" id="A0A9P0DWT0"/>
<keyword evidence="5 8" id="KW-0812">Transmembrane</keyword>
<dbReference type="GO" id="GO:0016020">
    <property type="term" value="C:membrane"/>
    <property type="evidence" value="ECO:0007669"/>
    <property type="project" value="UniProtKB-SubCell"/>
</dbReference>
<dbReference type="OrthoDB" id="2526284at2759"/>
<evidence type="ECO:0000256" key="5">
    <source>
        <dbReference type="ARBA" id="ARBA00022692"/>
    </source>
</evidence>
<dbReference type="GO" id="GO:0016757">
    <property type="term" value="F:glycosyltransferase activity"/>
    <property type="evidence" value="ECO:0007669"/>
    <property type="project" value="UniProtKB-UniRule"/>
</dbReference>
<accession>A0A9P0DWT0</accession>
<keyword evidence="4 8" id="KW-0808">Transferase</keyword>
<dbReference type="EC" id="2.4.1.-" evidence="8"/>
<keyword evidence="6 8" id="KW-1133">Transmembrane helix</keyword>
<sequence length="563" mass="63815">MGSSSGGGGGGKKKYSTFRNRQRASLSFFIVVMFFSVFGLIVFTEIFFIDERGRAAGVVLRRGSLTIQRKRDKSSDYDDGFQSEDYISIRVGAAMMNDDALGALLMGGRPPVALPVIERSAPSPPKVFAENQLPPYPENATVNEGGWQNVNNTRYKFFVFSAFYDDRKGQRIIRVIGATKTRGAERVWCRLWYKTGDSNSTGHVSVTVPAKFKVIRENWNLKYSACFVMCPLTNKTIPGAVSVVAKVRDPPANLLLVINNRNETGGIPAGTDTSQHKFGVCVKPLHFDYNRALQIVEFVEFNRILGVEHFTFYNHTIGDQVNCLLKDYADKGLVTVLPWSLNMVSQKEIRTEGLFAALNDCLYRSMYKYSHLLLIDLDEFILPKFNDTLSQMMSHLSRRLNSRTHGSYSFQNGFFYLQFDDDDSIFDFDDPVAANLITLRKTRRKTKLHPHKQRSKYICRPELTIEAGNHFVWEFIPGHGTLNVPSDTAILHHYRICEFGGDDCIKDSSTVDRTAYRFKDDLVQAVRSTYYRNKGKCALPELVLPSGKVLNKLMHFLKPNANR</sequence>
<name>A0A9P0DWT0_PHYSR</name>
<evidence type="ECO:0000256" key="8">
    <source>
        <dbReference type="RuleBase" id="RU366017"/>
    </source>
</evidence>
<evidence type="ECO:0000256" key="3">
    <source>
        <dbReference type="ARBA" id="ARBA00022676"/>
    </source>
</evidence>
<dbReference type="InterPro" id="IPR008166">
    <property type="entry name" value="Glyco_transf_92"/>
</dbReference>
<protein>
    <recommendedName>
        <fullName evidence="8">Glycosyltransferase family 92 protein</fullName>
        <ecNumber evidence="8">2.4.1.-</ecNumber>
    </recommendedName>
</protein>
<keyword evidence="7 8" id="KW-0472">Membrane</keyword>
<dbReference type="Proteomes" id="UP001153712">
    <property type="component" value="Chromosome 9"/>
</dbReference>
<organism evidence="9 10">
    <name type="scientific">Phyllotreta striolata</name>
    <name type="common">Striped flea beetle</name>
    <name type="synonym">Crioceris striolata</name>
    <dbReference type="NCBI Taxonomy" id="444603"/>
    <lineage>
        <taxon>Eukaryota</taxon>
        <taxon>Metazoa</taxon>
        <taxon>Ecdysozoa</taxon>
        <taxon>Arthropoda</taxon>
        <taxon>Hexapoda</taxon>
        <taxon>Insecta</taxon>
        <taxon>Pterygota</taxon>
        <taxon>Neoptera</taxon>
        <taxon>Endopterygota</taxon>
        <taxon>Coleoptera</taxon>
        <taxon>Polyphaga</taxon>
        <taxon>Cucujiformia</taxon>
        <taxon>Chrysomeloidea</taxon>
        <taxon>Chrysomelidae</taxon>
        <taxon>Galerucinae</taxon>
        <taxon>Alticini</taxon>
        <taxon>Phyllotreta</taxon>
    </lineage>
</organism>